<evidence type="ECO:0000313" key="3">
    <source>
        <dbReference type="Proteomes" id="UP000245771"/>
    </source>
</evidence>
<gene>
    <name evidence="2" type="ORF">FA14DRAFT_123953</name>
</gene>
<keyword evidence="3" id="KW-1185">Reference proteome</keyword>
<evidence type="ECO:0000256" key="1">
    <source>
        <dbReference type="SAM" id="MobiDB-lite"/>
    </source>
</evidence>
<feature type="region of interest" description="Disordered" evidence="1">
    <location>
        <begin position="93"/>
        <end position="150"/>
    </location>
</feature>
<dbReference type="InParanoid" id="A0A316VFX4"/>
<sequence length="324" mass="36625">MPTLAKAPLPLEQLTQLQRRMAHLLNSVTELQDHVMNAQTLDEWPSLLSRHLTIVSQTHSLSQFISLANPNNLNAQLAKRDEILMEDAMQNNKFSQDDGDRQGDGGVGISGSNASHDALYGGKPGAEKSSEAEDGPRLPKLTYSEGENNPLRKAAPHPFYPLDAEKAQTVIPSLLLPRGLDGKVTEDADRRWQEWLKTYAGIQDPLPNSKEMVSIDMETKRAWIEQMHNQIREFDTFASKATRSYIHAREATDELGQRYDWKMRLAPDEDSDQEDVEGEEEDIKMDEDTNEAEDRKRKREDEDVQSGKEVSLKSVQQFLKSGQV</sequence>
<feature type="compositionally biased region" description="Acidic residues" evidence="1">
    <location>
        <begin position="268"/>
        <end position="291"/>
    </location>
</feature>
<feature type="compositionally biased region" description="Basic and acidic residues" evidence="1">
    <location>
        <begin position="125"/>
        <end position="137"/>
    </location>
</feature>
<evidence type="ECO:0008006" key="4">
    <source>
        <dbReference type="Google" id="ProtNLM"/>
    </source>
</evidence>
<dbReference type="Proteomes" id="UP000245771">
    <property type="component" value="Unassembled WGS sequence"/>
</dbReference>
<name>A0A316VFX4_9BASI</name>
<reference evidence="2 3" key="1">
    <citation type="journal article" date="2018" name="Mol. Biol. Evol.">
        <title>Broad Genomic Sampling Reveals a Smut Pathogenic Ancestry of the Fungal Clade Ustilaginomycotina.</title>
        <authorList>
            <person name="Kijpornyongpan T."/>
            <person name="Mondo S.J."/>
            <person name="Barry K."/>
            <person name="Sandor L."/>
            <person name="Lee J."/>
            <person name="Lipzen A."/>
            <person name="Pangilinan J."/>
            <person name="LaButti K."/>
            <person name="Hainaut M."/>
            <person name="Henrissat B."/>
            <person name="Grigoriev I.V."/>
            <person name="Spatafora J.W."/>
            <person name="Aime M.C."/>
        </authorList>
    </citation>
    <scope>NUCLEOTIDE SEQUENCE [LARGE SCALE GENOMIC DNA]</scope>
    <source>
        <strain evidence="2 3">MCA 3882</strain>
    </source>
</reference>
<feature type="region of interest" description="Disordered" evidence="1">
    <location>
        <begin position="265"/>
        <end position="312"/>
    </location>
</feature>
<dbReference type="GeneID" id="37018393"/>
<dbReference type="EMBL" id="KZ819604">
    <property type="protein sequence ID" value="PWN34385.1"/>
    <property type="molecule type" value="Genomic_DNA"/>
</dbReference>
<organism evidence="2 3">
    <name type="scientific">Meira miltonrushii</name>
    <dbReference type="NCBI Taxonomy" id="1280837"/>
    <lineage>
        <taxon>Eukaryota</taxon>
        <taxon>Fungi</taxon>
        <taxon>Dikarya</taxon>
        <taxon>Basidiomycota</taxon>
        <taxon>Ustilaginomycotina</taxon>
        <taxon>Exobasidiomycetes</taxon>
        <taxon>Exobasidiales</taxon>
        <taxon>Brachybasidiaceae</taxon>
        <taxon>Meira</taxon>
    </lineage>
</organism>
<dbReference type="RefSeq" id="XP_025354687.1">
    <property type="nucleotide sequence ID" value="XM_025496612.1"/>
</dbReference>
<dbReference type="AlphaFoldDB" id="A0A316VFX4"/>
<dbReference type="Gene3D" id="1.20.58.1710">
    <property type="match status" value="1"/>
</dbReference>
<proteinExistence type="predicted"/>
<protein>
    <recommendedName>
        <fullName evidence="4">Mediator of RNA polymerase II transcription subunit 8</fullName>
    </recommendedName>
</protein>
<feature type="compositionally biased region" description="Basic and acidic residues" evidence="1">
    <location>
        <begin position="292"/>
        <end position="301"/>
    </location>
</feature>
<evidence type="ECO:0000313" key="2">
    <source>
        <dbReference type="EMBL" id="PWN34385.1"/>
    </source>
</evidence>
<dbReference type="OrthoDB" id="10259728at2759"/>
<accession>A0A316VFX4</accession>